<reference evidence="2 3" key="1">
    <citation type="submission" date="2018-01" db="EMBL/GenBank/DDBJ databases">
        <authorList>
            <person name="Gaut B.S."/>
            <person name="Morton B.R."/>
            <person name="Clegg M.T."/>
            <person name="Duvall M.R."/>
        </authorList>
    </citation>
    <scope>NUCLEOTIDE SEQUENCE [LARGE SCALE GENOMIC DNA]</scope>
    <source>
        <strain evidence="2">Cupriavidus taiwanensis STM 8555</strain>
        <plasmid evidence="2">I</plasmid>
        <plasmid evidence="3">Plasmid cbm2613_p</plasmid>
    </source>
</reference>
<name>A0A375EEI2_9BURK</name>
<protein>
    <submittedName>
        <fullName evidence="1">Uncharacterized protein</fullName>
    </submittedName>
</protein>
<gene>
    <name evidence="2" type="ORF">CBM2612_P0548</name>
    <name evidence="1" type="ORF">CBM2613_P60091</name>
</gene>
<geneLocation type="plasmid" evidence="1">
    <name>CBM2613_p</name>
</geneLocation>
<dbReference type="EMBL" id="LT976981">
    <property type="protein sequence ID" value="SOZ74695.1"/>
    <property type="molecule type" value="Genomic_DNA"/>
</dbReference>
<proteinExistence type="predicted"/>
<accession>A0A375EEI2</accession>
<dbReference type="EMBL" id="LT984809">
    <property type="protein sequence ID" value="SPD49203.1"/>
    <property type="molecule type" value="Genomic_DNA"/>
</dbReference>
<dbReference type="AlphaFoldDB" id="A0A375EEI2"/>
<keyword evidence="1" id="KW-0614">Plasmid</keyword>
<geneLocation type="plasmid" evidence="2">
    <name>I</name>
</geneLocation>
<evidence type="ECO:0000313" key="1">
    <source>
        <dbReference type="EMBL" id="SOZ74695.1"/>
    </source>
</evidence>
<organism evidence="1 3">
    <name type="scientific">Cupriavidus taiwanensis</name>
    <dbReference type="NCBI Taxonomy" id="164546"/>
    <lineage>
        <taxon>Bacteria</taxon>
        <taxon>Pseudomonadati</taxon>
        <taxon>Pseudomonadota</taxon>
        <taxon>Betaproteobacteria</taxon>
        <taxon>Burkholderiales</taxon>
        <taxon>Burkholderiaceae</taxon>
        <taxon>Cupriavidus</taxon>
    </lineage>
</organism>
<dbReference type="Proteomes" id="UP000256952">
    <property type="component" value="Plasmid CBM2613_p"/>
</dbReference>
<sequence>MVCLFLYNYLRVPDWLYRGMNPRVETMHMIRSRWTTAVGHSLPSSSSTWRKACGNSRI</sequence>
<evidence type="ECO:0000313" key="2">
    <source>
        <dbReference type="EMBL" id="SPD49203.1"/>
    </source>
</evidence>
<evidence type="ECO:0000313" key="3">
    <source>
        <dbReference type="Proteomes" id="UP000256952"/>
    </source>
</evidence>
<geneLocation type="plasmid" evidence="3">
    <name>cbm2613_p</name>
</geneLocation>
<reference evidence="1" key="2">
    <citation type="submission" date="2018-01" db="EMBL/GenBank/DDBJ databases">
        <authorList>
            <person name="Clerissi C."/>
        </authorList>
    </citation>
    <scope>NUCLEOTIDE SEQUENCE</scope>
    <source>
        <strain evidence="1">Cupriavidus taiwanensis STM 8556</strain>
        <plasmid evidence="1">CBM2613_p</plasmid>
    </source>
</reference>